<dbReference type="RefSeq" id="XP_031027364.1">
    <property type="nucleotide sequence ID" value="XM_031166509.1"/>
</dbReference>
<evidence type="ECO:0000256" key="1">
    <source>
        <dbReference type="ARBA" id="ARBA00022737"/>
    </source>
</evidence>
<dbReference type="Pfam" id="PF12796">
    <property type="entry name" value="Ank_2"/>
    <property type="match status" value="14"/>
</dbReference>
<feature type="repeat" description="ANK" evidence="3">
    <location>
        <begin position="1058"/>
        <end position="1090"/>
    </location>
</feature>
<feature type="repeat" description="ANK" evidence="3">
    <location>
        <begin position="228"/>
        <end position="260"/>
    </location>
</feature>
<evidence type="ECO:0000256" key="3">
    <source>
        <dbReference type="PROSITE-ProRule" id="PRU00023"/>
    </source>
</evidence>
<feature type="repeat" description="ANK" evidence="3">
    <location>
        <begin position="633"/>
        <end position="665"/>
    </location>
</feature>
<feature type="repeat" description="ANK" evidence="3">
    <location>
        <begin position="1124"/>
        <end position="1156"/>
    </location>
</feature>
<dbReference type="EMBL" id="QEAO01000002">
    <property type="protein sequence ID" value="TPX37453.1"/>
    <property type="molecule type" value="Genomic_DNA"/>
</dbReference>
<feature type="repeat" description="ANK" evidence="3">
    <location>
        <begin position="724"/>
        <end position="756"/>
    </location>
</feature>
<feature type="repeat" description="ANK" evidence="3">
    <location>
        <begin position="1026"/>
        <end position="1058"/>
    </location>
</feature>
<feature type="repeat" description="ANK" evidence="3">
    <location>
        <begin position="892"/>
        <end position="924"/>
    </location>
</feature>
<feature type="repeat" description="ANK" evidence="3">
    <location>
        <begin position="331"/>
        <end position="363"/>
    </location>
</feature>
<feature type="repeat" description="ANK" evidence="3">
    <location>
        <begin position="856"/>
        <end position="888"/>
    </location>
</feature>
<comment type="caution">
    <text evidence="4">The sequence shown here is derived from an EMBL/GenBank/DDBJ whole genome shotgun (WGS) entry which is preliminary data.</text>
</comment>
<evidence type="ECO:0000313" key="4">
    <source>
        <dbReference type="EMBL" id="TPX37453.1"/>
    </source>
</evidence>
<feature type="repeat" description="ANK" evidence="3">
    <location>
        <begin position="957"/>
        <end position="985"/>
    </location>
</feature>
<dbReference type="SUPFAM" id="SSF48403">
    <property type="entry name" value="Ankyrin repeat"/>
    <property type="match status" value="4"/>
</dbReference>
<dbReference type="GeneID" id="42001806"/>
<dbReference type="InterPro" id="IPR036770">
    <property type="entry name" value="Ankyrin_rpt-contain_sf"/>
</dbReference>
<feature type="repeat" description="ANK" evidence="3">
    <location>
        <begin position="1472"/>
        <end position="1504"/>
    </location>
</feature>
<feature type="repeat" description="ANK" evidence="3">
    <location>
        <begin position="1161"/>
        <end position="1193"/>
    </location>
</feature>
<dbReference type="PRINTS" id="PR01415">
    <property type="entry name" value="ANKYRIN"/>
</dbReference>
<protein>
    <submittedName>
        <fullName evidence="4">Uncharacterized protein</fullName>
    </submittedName>
</protein>
<feature type="repeat" description="ANK" evidence="3">
    <location>
        <begin position="1259"/>
        <end position="1291"/>
    </location>
</feature>
<reference evidence="4 5" key="1">
    <citation type="journal article" date="2019" name="Sci. Rep.">
        <title>Comparative genomics of chytrid fungi reveal insights into the obligate biotrophic and pathogenic lifestyle of Synchytrium endobioticum.</title>
        <authorList>
            <person name="van de Vossenberg B.T.L.H."/>
            <person name="Warris S."/>
            <person name="Nguyen H.D.T."/>
            <person name="van Gent-Pelzer M.P.E."/>
            <person name="Joly D.L."/>
            <person name="van de Geest H.C."/>
            <person name="Bonants P.J.M."/>
            <person name="Smith D.S."/>
            <person name="Levesque C.A."/>
            <person name="van der Lee T.A.J."/>
        </authorList>
    </citation>
    <scope>NUCLEOTIDE SEQUENCE [LARGE SCALE GENOMIC DNA]</scope>
    <source>
        <strain evidence="4 5">JEL517</strain>
    </source>
</reference>
<feature type="repeat" description="ANK" evidence="3">
    <location>
        <begin position="1436"/>
        <end position="1470"/>
    </location>
</feature>
<dbReference type="Proteomes" id="UP000319731">
    <property type="component" value="Unassembled WGS sequence"/>
</dbReference>
<feature type="repeat" description="ANK" evidence="3">
    <location>
        <begin position="990"/>
        <end position="1022"/>
    </location>
</feature>
<dbReference type="PANTHER" id="PTHR24198">
    <property type="entry name" value="ANKYRIN REPEAT AND PROTEIN KINASE DOMAIN-CONTAINING PROTEIN"/>
    <property type="match status" value="1"/>
</dbReference>
<evidence type="ECO:0000256" key="2">
    <source>
        <dbReference type="ARBA" id="ARBA00023043"/>
    </source>
</evidence>
<sequence>MGACCSTPAADNQQVGAHEKYNNSIAKPPIHKRPSIIQPPVVSVADINQNISTTTNVGEGNDAYRSKPRLKNDIRLKNLANMLKDDTFMRGYNTDEKRLWMCAALGDLSTVKELVENGAGVNDEEAEGDMIGVTPLYAAACKNHLDVVEYLIEHGAIANFRIFDSPLLCQYIEEKKLDLVKLLIAKGADVDFDDTSKQTPLYLAARDGLVEIVELLCQRADVNRFEDSEKTPVWIASRNGHKEVVEILLEKGADFRKRPASGNVGTPVMVAAEVGHLDVVKLLIAKGAAVNSKISGGTLPLLYKYSEEGNLEMVEFLLDKKADVHATATESPHTPVCIAAQSGHEDIVKALISKGANPNTVVNDTPLLCKYAEEGNLEMVKLLVENKASLDETITGGAGVLECAYSSGKSEVVRLLIDYGADVDTTHDGYPLLCKYAEDGKENDVKMVKYLLDHPTNKPDINATNMDGQSALYYFAKAGNLDMVKYLVEQHGAKVDIGDTTPLRVAAVHDRLDVVTYLVEHGANTDVSSLLFKYVESGDMETVKLLLTKGADVNIVGLNSVTPLHVASLSNDDLNMVKYLVEETEPKANVDAVDDHGRTPLWVASYNGNLKVVNYLVERVENVNQAATDLVDEGKTPLFVAAENGHIEVAKLLMEKGGDDKLTPTSGVTLLGVAAQNNHSKVVEHLVENGADVNTNIDGSPLLCKYASEKNSVMKADPDAADADGRTALYYFAEAGDLTMVKYLIEQGAKVTVPAKQRDDTPLGVAASSGHWEVVEYLVSQKADPNVKVDGIPLLSVYLDERKLALVKLLIEHDADTNATDSNGKTSLYWAAEQGLCDMVRLLIDHGARPNLSNDNGETPMWIASQNGHLDVIEYLFDQSADINLAPNGDKTEHTPLVVAVHNGHSDVVKFLVDHGADVSTKIDSAPLLCYYTEKHNLELVKALIQNNAKVDAVNKHGSTALYIASEKGFLEIVTLLVDHQADMHHCPTNGKTPVWIASHNGHLEVVQYLYSKGASTNQAETSENMGDTAMIAAAQQGQLNVVKFWIENNADANTKVDSVPMLSIYSALGDLELVKALLTHGAQVNAQDERGTTALYLASENGHSEVVNVLCEHGAEVDHSTVDGKTALWTASQNGHLEVVTYLVQKAENVNQVATNTLNEGQTALFAAAENGHTDVVRLLVEKGGDIKLAQKSGSSPLVIAAQNGHSPVVVLLIENGADVNINVDGSPLLCKYADAKDSDMVKLLLNNKADPNAVDAYGHTALHYFVVNDNVEMVKCLVSRGANVNIVVGRNSLLVKYILAKDMSMIELLVEREHGADIKTIDPGATFPGAMWAAVYKRDPEIVKYLADKGAALQSIATSSKRPPSALWIASQEDGDESGLEIVKILCQKGADVNQSTKNVSPLWNACYYCSKDKLDIVKYLINEAKADLNPPNDKSTPLLAACYSYNGNMDLVEYLVSRGAKVTVKESGSGYTPLYIAAQQGNSHLVHYLLRHRAEVYTETESGDTPLAVAERRKDQMIQKGLDHVDIQKCIDLMKNPPVLDQTELSH</sequence>
<feature type="repeat" description="ANK" evidence="3">
    <location>
        <begin position="823"/>
        <end position="855"/>
    </location>
</feature>
<feature type="repeat" description="ANK" evidence="3">
    <location>
        <begin position="666"/>
        <end position="698"/>
    </location>
</feature>
<feature type="repeat" description="ANK" evidence="3">
    <location>
        <begin position="1091"/>
        <end position="1123"/>
    </location>
</feature>
<feature type="repeat" description="ANK" evidence="3">
    <location>
        <begin position="498"/>
        <end position="530"/>
    </location>
</feature>
<proteinExistence type="predicted"/>
<feature type="repeat" description="ANK" evidence="3">
    <location>
        <begin position="1194"/>
        <end position="1226"/>
    </location>
</feature>
<dbReference type="OrthoDB" id="2106007at2759"/>
<dbReference type="Pfam" id="PF13637">
    <property type="entry name" value="Ank_4"/>
    <property type="match status" value="1"/>
</dbReference>
<accession>A0A507CIH2</accession>
<feature type="repeat" description="ANK" evidence="3">
    <location>
        <begin position="263"/>
        <end position="295"/>
    </location>
</feature>
<feature type="repeat" description="ANK" evidence="3">
    <location>
        <begin position="396"/>
        <end position="428"/>
    </location>
</feature>
<feature type="repeat" description="ANK" evidence="3">
    <location>
        <begin position="758"/>
        <end position="790"/>
    </location>
</feature>
<dbReference type="PROSITE" id="PS50297">
    <property type="entry name" value="ANK_REP_REGION"/>
    <property type="match status" value="22"/>
</dbReference>
<dbReference type="Pfam" id="PF00023">
    <property type="entry name" value="Ank"/>
    <property type="match status" value="1"/>
</dbReference>
<keyword evidence="5" id="KW-1185">Reference proteome</keyword>
<dbReference type="PROSITE" id="PS50088">
    <property type="entry name" value="ANK_REPEAT"/>
    <property type="match status" value="26"/>
</dbReference>
<feature type="repeat" description="ANK" evidence="3">
    <location>
        <begin position="596"/>
        <end position="628"/>
    </location>
</feature>
<dbReference type="STRING" id="1806994.A0A507CIH2"/>
<dbReference type="PANTHER" id="PTHR24198:SF165">
    <property type="entry name" value="ANKYRIN REPEAT-CONTAINING PROTEIN-RELATED"/>
    <property type="match status" value="1"/>
</dbReference>
<dbReference type="SMART" id="SM00248">
    <property type="entry name" value="ANK"/>
    <property type="match status" value="41"/>
</dbReference>
<keyword evidence="2 3" id="KW-0040">ANK repeat</keyword>
<name>A0A507CIH2_9FUNG</name>
<evidence type="ECO:0000313" key="5">
    <source>
        <dbReference type="Proteomes" id="UP000319731"/>
    </source>
</evidence>
<feature type="repeat" description="ANK" evidence="3">
    <location>
        <begin position="131"/>
        <end position="156"/>
    </location>
</feature>
<organism evidence="4 5">
    <name type="scientific">Synchytrium microbalum</name>
    <dbReference type="NCBI Taxonomy" id="1806994"/>
    <lineage>
        <taxon>Eukaryota</taxon>
        <taxon>Fungi</taxon>
        <taxon>Fungi incertae sedis</taxon>
        <taxon>Chytridiomycota</taxon>
        <taxon>Chytridiomycota incertae sedis</taxon>
        <taxon>Chytridiomycetes</taxon>
        <taxon>Synchytriales</taxon>
        <taxon>Synchytriaceae</taxon>
        <taxon>Synchytrium</taxon>
    </lineage>
</organism>
<gene>
    <name evidence="4" type="ORF">SmJEL517_g00580</name>
</gene>
<keyword evidence="1" id="KW-0677">Repeat</keyword>
<dbReference type="Gene3D" id="1.25.40.20">
    <property type="entry name" value="Ankyrin repeat-containing domain"/>
    <property type="match status" value="10"/>
</dbReference>
<feature type="repeat" description="ANK" evidence="3">
    <location>
        <begin position="467"/>
        <end position="500"/>
    </location>
</feature>
<dbReference type="InterPro" id="IPR002110">
    <property type="entry name" value="Ankyrin_rpt"/>
</dbReference>